<name>A0ABV2A7R1_9GAMM</name>
<keyword evidence="1" id="KW-0732">Signal</keyword>
<comment type="caution">
    <text evidence="2">The sequence shown here is derived from an EMBL/GenBank/DDBJ whole genome shotgun (WGS) entry which is preliminary data.</text>
</comment>
<protein>
    <submittedName>
        <fullName evidence="2">Uncharacterized protein</fullName>
    </submittedName>
</protein>
<proteinExistence type="predicted"/>
<feature type="signal peptide" evidence="1">
    <location>
        <begin position="1"/>
        <end position="24"/>
    </location>
</feature>
<dbReference type="Proteomes" id="UP001465331">
    <property type="component" value="Unassembled WGS sequence"/>
</dbReference>
<sequence>MPPFPIRRLAVALAVAAGWGGAWAQPLPTLAASPAVGPLAGHSAHHYGMADPAQQEASIRTVLINVGVDQAFVARRLGAETARFLVGLVLGGVGAPTDLATSDADMPRAAGRD</sequence>
<gene>
    <name evidence="2" type="ORF">ABSH63_00505</name>
</gene>
<evidence type="ECO:0000313" key="2">
    <source>
        <dbReference type="EMBL" id="MES0872499.1"/>
    </source>
</evidence>
<evidence type="ECO:0000313" key="3">
    <source>
        <dbReference type="Proteomes" id="UP001465331"/>
    </source>
</evidence>
<accession>A0ABV2A7R1</accession>
<dbReference type="RefSeq" id="WP_352886411.1">
    <property type="nucleotide sequence ID" value="NZ_JBEPIJ010000001.1"/>
</dbReference>
<feature type="chain" id="PRO_5045374877" evidence="1">
    <location>
        <begin position="25"/>
        <end position="113"/>
    </location>
</feature>
<reference evidence="2 3" key="1">
    <citation type="submission" date="2024-06" db="EMBL/GenBank/DDBJ databases">
        <authorList>
            <person name="Li Z."/>
            <person name="Jiang Y."/>
        </authorList>
    </citation>
    <scope>NUCLEOTIDE SEQUENCE [LARGE SCALE GENOMIC DNA]</scope>
    <source>
        <strain evidence="2 3">HSW-8</strain>
    </source>
</reference>
<dbReference type="EMBL" id="JBEPIJ010000001">
    <property type="protein sequence ID" value="MES0872499.1"/>
    <property type="molecule type" value="Genomic_DNA"/>
</dbReference>
<keyword evidence="3" id="KW-1185">Reference proteome</keyword>
<organism evidence="2 3">
    <name type="scientific">Sinimarinibacterium thermocellulolyticum</name>
    <dbReference type="NCBI Taxonomy" id="3170016"/>
    <lineage>
        <taxon>Bacteria</taxon>
        <taxon>Pseudomonadati</taxon>
        <taxon>Pseudomonadota</taxon>
        <taxon>Gammaproteobacteria</taxon>
        <taxon>Nevskiales</taxon>
        <taxon>Nevskiaceae</taxon>
        <taxon>Sinimarinibacterium</taxon>
    </lineage>
</organism>
<evidence type="ECO:0000256" key="1">
    <source>
        <dbReference type="SAM" id="SignalP"/>
    </source>
</evidence>